<evidence type="ECO:0000313" key="3">
    <source>
        <dbReference type="Proteomes" id="UP000008386"/>
    </source>
</evidence>
<accession>F8AEL6</accession>
<dbReference type="HOGENOM" id="CLU_1485947_0_0_2"/>
<dbReference type="AlphaFoldDB" id="F8AEL6"/>
<keyword evidence="1" id="KW-1133">Transmembrane helix</keyword>
<keyword evidence="3" id="KW-1185">Reference proteome</keyword>
<dbReference type="Proteomes" id="UP000008386">
    <property type="component" value="Chromosome"/>
</dbReference>
<organism evidence="2 3">
    <name type="scientific">Pyrococcus yayanosii (strain CH1 / JCM 16557)</name>
    <dbReference type="NCBI Taxonomy" id="529709"/>
    <lineage>
        <taxon>Archaea</taxon>
        <taxon>Methanobacteriati</taxon>
        <taxon>Methanobacteriota</taxon>
        <taxon>Thermococci</taxon>
        <taxon>Thermococcales</taxon>
        <taxon>Thermococcaceae</taxon>
        <taxon>Pyrococcus</taxon>
    </lineage>
</organism>
<proteinExistence type="predicted"/>
<sequence length="181" mass="20188">MKLDLLAVLLAMELVIPPLFTLISSKRIFKSTEDRKERTYGLSKVVLIGIGIAVAIHVPLITTTGIMDPLMDRLSGTSMPLLLQALLFALVLISPLLTSTFLVMLSVSLVSEKSGEKKIKFVRLARGILLFITILLTPILGFGLVWWALIIYLPPSLTSKWWFDFIMYSLLVLLFSPSILK</sequence>
<gene>
    <name evidence="2" type="ordered locus">PYCH_10120</name>
</gene>
<protein>
    <submittedName>
        <fullName evidence="2">Incomplete Heat shock protein/ Zn-dependent protease with chaperone function</fullName>
    </submittedName>
</protein>
<dbReference type="EMBL" id="CP002779">
    <property type="protein sequence ID" value="AEH24695.1"/>
    <property type="molecule type" value="Genomic_DNA"/>
</dbReference>
<evidence type="ECO:0000313" key="2">
    <source>
        <dbReference type="EMBL" id="AEH24695.1"/>
    </source>
</evidence>
<dbReference type="GO" id="GO:0006508">
    <property type="term" value="P:proteolysis"/>
    <property type="evidence" value="ECO:0007669"/>
    <property type="project" value="UniProtKB-KW"/>
</dbReference>
<feature type="transmembrane region" description="Helical" evidence="1">
    <location>
        <begin position="45"/>
        <end position="66"/>
    </location>
</feature>
<feature type="transmembrane region" description="Helical" evidence="1">
    <location>
        <begin position="161"/>
        <end position="180"/>
    </location>
</feature>
<dbReference type="GeneID" id="10837586"/>
<keyword evidence="1" id="KW-0812">Transmembrane</keyword>
<dbReference type="KEGG" id="pya:PYCH_10120"/>
<keyword evidence="1" id="KW-0472">Membrane</keyword>
<keyword evidence="2" id="KW-0645">Protease</keyword>
<feature type="transmembrane region" description="Helical" evidence="1">
    <location>
        <begin position="86"/>
        <end position="107"/>
    </location>
</feature>
<reference evidence="2 3" key="1">
    <citation type="journal article" date="2011" name="J. Bacteriol.">
        <title>Complete genome sequence of the obligate piezophilic hyperthermophilic archaeon Pyrococcus yayanosii CH1.</title>
        <authorList>
            <person name="Jun X."/>
            <person name="Lupeng L."/>
            <person name="Minjuan X."/>
            <person name="Oger P."/>
            <person name="Fengping W."/>
            <person name="Jebbar M."/>
            <person name="Xiang X."/>
        </authorList>
    </citation>
    <scope>NUCLEOTIDE SEQUENCE [LARGE SCALE GENOMIC DNA]</scope>
    <source>
        <strain evidence="3">CH1 / JCM 16557</strain>
    </source>
</reference>
<name>F8AEL6_PYRYC</name>
<dbReference type="STRING" id="529709.PYCH_10120"/>
<feature type="transmembrane region" description="Helical" evidence="1">
    <location>
        <begin position="6"/>
        <end position="24"/>
    </location>
</feature>
<dbReference type="RefSeq" id="WP_013905752.1">
    <property type="nucleotide sequence ID" value="NC_015680.1"/>
</dbReference>
<keyword evidence="2" id="KW-0378">Hydrolase</keyword>
<keyword evidence="2" id="KW-0346">Stress response</keyword>
<dbReference type="GO" id="GO:0008233">
    <property type="term" value="F:peptidase activity"/>
    <property type="evidence" value="ECO:0007669"/>
    <property type="project" value="UniProtKB-KW"/>
</dbReference>
<evidence type="ECO:0000256" key="1">
    <source>
        <dbReference type="SAM" id="Phobius"/>
    </source>
</evidence>
<feature type="transmembrane region" description="Helical" evidence="1">
    <location>
        <begin position="128"/>
        <end position="149"/>
    </location>
</feature>